<name>A0A4R2BDS3_9BACI</name>
<dbReference type="CDD" id="cd01536">
    <property type="entry name" value="PBP1_ABC_sugar_binding-like"/>
    <property type="match status" value="1"/>
</dbReference>
<comment type="subcellular location">
    <subcellularLocation>
        <location evidence="1">Cell envelope</location>
    </subcellularLocation>
</comment>
<dbReference type="PANTHER" id="PTHR46847">
    <property type="entry name" value="D-ALLOSE-BINDING PERIPLASMIC PROTEIN-RELATED"/>
    <property type="match status" value="1"/>
</dbReference>
<dbReference type="RefSeq" id="WP_181215867.1">
    <property type="nucleotide sequence ID" value="NZ_JABUHM010000004.1"/>
</dbReference>
<evidence type="ECO:0000313" key="6">
    <source>
        <dbReference type="Proteomes" id="UP000295689"/>
    </source>
</evidence>
<organism evidence="5 6">
    <name type="scientific">Mesobacillus foraminis</name>
    <dbReference type="NCBI Taxonomy" id="279826"/>
    <lineage>
        <taxon>Bacteria</taxon>
        <taxon>Bacillati</taxon>
        <taxon>Bacillota</taxon>
        <taxon>Bacilli</taxon>
        <taxon>Bacillales</taxon>
        <taxon>Bacillaceae</taxon>
        <taxon>Mesobacillus</taxon>
    </lineage>
</organism>
<reference evidence="5 6" key="1">
    <citation type="journal article" date="2015" name="Stand. Genomic Sci.">
        <title>Genomic Encyclopedia of Bacterial and Archaeal Type Strains, Phase III: the genomes of soil and plant-associated and newly described type strains.</title>
        <authorList>
            <person name="Whitman W.B."/>
            <person name="Woyke T."/>
            <person name="Klenk H.P."/>
            <person name="Zhou Y."/>
            <person name="Lilburn T.G."/>
            <person name="Beck B.J."/>
            <person name="De Vos P."/>
            <person name="Vandamme P."/>
            <person name="Eisen J.A."/>
            <person name="Garrity G."/>
            <person name="Hugenholtz P."/>
            <person name="Kyrpides N.C."/>
        </authorList>
    </citation>
    <scope>NUCLEOTIDE SEQUENCE [LARGE SCALE GENOMIC DNA]</scope>
    <source>
        <strain evidence="5 6">CV53</strain>
    </source>
</reference>
<dbReference type="EMBL" id="SLVV01000006">
    <property type="protein sequence ID" value="TCN25077.1"/>
    <property type="molecule type" value="Genomic_DNA"/>
</dbReference>
<sequence>MLKNRKIIFLLFAMISFMIIGSISQSRADEKPKVTMVLKDLDTQYWQILKAGAEKGFKDFGIQGKIVATKAESYYEQGRSLEEEYESNPDALILAPYDSTIVPVLEQLHEKNEIPVVLVDQNVAWDSKAAFIGTDNRELGQKAGSLLASELQPGNKVAFIGGGMETPVFKERISGARSSLEDAGIIIAAESLGIYDDEKTVKKEMTKVVTKHPDIKGVIATHDLVAIQAIEALEENGVSIPVIGADGITDMLELIEEGKISGTVAQNPFDMGYLSVEMAAKAIKGETVEEFVDTGVDIIIKENVRQRLDFLNKRLK</sequence>
<proteinExistence type="inferred from homology"/>
<dbReference type="GO" id="GO:0030246">
    <property type="term" value="F:carbohydrate binding"/>
    <property type="evidence" value="ECO:0007669"/>
    <property type="project" value="UniProtKB-ARBA"/>
</dbReference>
<evidence type="ECO:0000256" key="3">
    <source>
        <dbReference type="ARBA" id="ARBA00022729"/>
    </source>
</evidence>
<dbReference type="PANTHER" id="PTHR46847:SF1">
    <property type="entry name" value="D-ALLOSE-BINDING PERIPLASMIC PROTEIN-RELATED"/>
    <property type="match status" value="1"/>
</dbReference>
<dbReference type="InterPro" id="IPR028082">
    <property type="entry name" value="Peripla_BP_I"/>
</dbReference>
<evidence type="ECO:0000256" key="1">
    <source>
        <dbReference type="ARBA" id="ARBA00004196"/>
    </source>
</evidence>
<dbReference type="Gene3D" id="3.40.50.2300">
    <property type="match status" value="2"/>
</dbReference>
<comment type="caution">
    <text evidence="5">The sequence shown here is derived from an EMBL/GenBank/DDBJ whole genome shotgun (WGS) entry which is preliminary data.</text>
</comment>
<comment type="similarity">
    <text evidence="2">Belongs to the bacterial solute-binding protein 2 family.</text>
</comment>
<dbReference type="Proteomes" id="UP000295689">
    <property type="component" value="Unassembled WGS sequence"/>
</dbReference>
<dbReference type="GO" id="GO:0030313">
    <property type="term" value="C:cell envelope"/>
    <property type="evidence" value="ECO:0007669"/>
    <property type="project" value="UniProtKB-SubCell"/>
</dbReference>
<dbReference type="InterPro" id="IPR025997">
    <property type="entry name" value="SBP_2_dom"/>
</dbReference>
<dbReference type="SUPFAM" id="SSF53822">
    <property type="entry name" value="Periplasmic binding protein-like I"/>
    <property type="match status" value="1"/>
</dbReference>
<feature type="domain" description="Periplasmic binding protein" evidence="4">
    <location>
        <begin position="35"/>
        <end position="286"/>
    </location>
</feature>
<keyword evidence="3" id="KW-0732">Signal</keyword>
<keyword evidence="6" id="KW-1185">Reference proteome</keyword>
<gene>
    <name evidence="5" type="ORF">EV146_106281</name>
</gene>
<evidence type="ECO:0000259" key="4">
    <source>
        <dbReference type="Pfam" id="PF13407"/>
    </source>
</evidence>
<protein>
    <submittedName>
        <fullName evidence="5">Ribose transport system substrate-binding protein</fullName>
    </submittedName>
</protein>
<evidence type="ECO:0000256" key="2">
    <source>
        <dbReference type="ARBA" id="ARBA00007639"/>
    </source>
</evidence>
<accession>A0A4R2BDS3</accession>
<dbReference type="AlphaFoldDB" id="A0A4R2BDS3"/>
<evidence type="ECO:0000313" key="5">
    <source>
        <dbReference type="EMBL" id="TCN25077.1"/>
    </source>
</evidence>
<dbReference type="Pfam" id="PF13407">
    <property type="entry name" value="Peripla_BP_4"/>
    <property type="match status" value="1"/>
</dbReference>